<dbReference type="GO" id="GO:0005634">
    <property type="term" value="C:nucleus"/>
    <property type="evidence" value="ECO:0007669"/>
    <property type="project" value="TreeGrafter"/>
</dbReference>
<evidence type="ECO:0008006" key="4">
    <source>
        <dbReference type="Google" id="ProtNLM"/>
    </source>
</evidence>
<dbReference type="Gene3D" id="1.25.40.10">
    <property type="entry name" value="Tetratricopeptide repeat domain"/>
    <property type="match status" value="1"/>
</dbReference>
<organism evidence="2 3">
    <name type="scientific">Asterophora parasitica</name>
    <dbReference type="NCBI Taxonomy" id="117018"/>
    <lineage>
        <taxon>Eukaryota</taxon>
        <taxon>Fungi</taxon>
        <taxon>Dikarya</taxon>
        <taxon>Basidiomycota</taxon>
        <taxon>Agaricomycotina</taxon>
        <taxon>Agaricomycetes</taxon>
        <taxon>Agaricomycetidae</taxon>
        <taxon>Agaricales</taxon>
        <taxon>Tricholomatineae</taxon>
        <taxon>Lyophyllaceae</taxon>
        <taxon>Asterophora</taxon>
    </lineage>
</organism>
<name>A0A9P7K8R4_9AGAR</name>
<dbReference type="PANTHER" id="PTHR31859:SF1">
    <property type="entry name" value="TETRATRICOPEPTIDE REPEAT PROTEIN 39C"/>
    <property type="match status" value="1"/>
</dbReference>
<dbReference type="SUPFAM" id="SSF48452">
    <property type="entry name" value="TPR-like"/>
    <property type="match status" value="1"/>
</dbReference>
<comment type="caution">
    <text evidence="2">The sequence shown here is derived from an EMBL/GenBank/DDBJ whole genome shotgun (WGS) entry which is preliminary data.</text>
</comment>
<dbReference type="OrthoDB" id="2154985at2759"/>
<sequence length="757" mass="80276">MADSAPQLRSATRGFDYLFTNDLASAKAHFASSGDDPFHQLGQGVCAFMEAALGMETGLMTEASRLLALSEAGARRQIKSSSSSSSAFSSLTSAFSSSAAAASPPTSGRFPPGLEWEILNADAVVLLGLTNALSESYMGYLQCMYALNSAHGKFSKLYKSVFPNGLPEPDEEKANGRKPTLKGRTPSSLSLRTPITTATTPAPAPKGFLARLTGGTASAAASTLSIPGTNVHVHGDQTAGEDGAEGREGGEGAEGPVEDLIIAGTAFGFGLFNLVFSLLPKKVQSVVGFLGFKHDRKLALRALALAAGRADVHGVFAGIESRYPSGTLWILNRAKIMRMAYDPEGAIQVLRSGLASDGVRVSGDAEDGSAGEEREKVERGPSFRQADTLLVFELAWTLLGQRRYQEAADMFIKVTELNTWSHGTYYFLAAGCYISLGNTPKAQALLDAVPDLIDKKKITGKDLPTEVFIKKKLAFYQEKQRRRGGDPALWAETIKISVAEELGIFWNTHARISHPLAIAHIREWSALTPVLPPSEALPPPAPLSPLPSLNAAAAGGRPPRPAYGFSHALLPMPPTPTPAASKSAHLDSSSSSAVPTAITINLTTPNPSPSNLEDLDTPDEFAIRYLLVGICERTAGAYAASRASLKAACDLQGMVRVSTWVGGVAMFELAVLDLKELQGMEEEESMFGSGVGKGHGRNVHGAMKRLTEWDRVLKGAGKKLDAAMALAGNAVDLSSRLDSRVSMLRDEIAAKREALGI</sequence>
<gene>
    <name evidence="2" type="ORF">DXG03_005269</name>
</gene>
<dbReference type="AlphaFoldDB" id="A0A9P7K8R4"/>
<dbReference type="GO" id="GO:0005741">
    <property type="term" value="C:mitochondrial outer membrane"/>
    <property type="evidence" value="ECO:0007669"/>
    <property type="project" value="TreeGrafter"/>
</dbReference>
<dbReference type="PANTHER" id="PTHR31859">
    <property type="entry name" value="TETRATRICOPEPTIDE REPEAT PROTEIN 39 FAMILY MEMBER"/>
    <property type="match status" value="1"/>
</dbReference>
<reference evidence="2" key="2">
    <citation type="submission" date="2021-10" db="EMBL/GenBank/DDBJ databases">
        <title>Phylogenomics reveals ancestral predisposition of the termite-cultivated fungus Termitomyces towards a domesticated lifestyle.</title>
        <authorList>
            <person name="Auxier B."/>
            <person name="Grum-Grzhimaylo A."/>
            <person name="Cardenas M.E."/>
            <person name="Lodge J.D."/>
            <person name="Laessoe T."/>
            <person name="Pedersen O."/>
            <person name="Smith M.E."/>
            <person name="Kuyper T.W."/>
            <person name="Franco-Molano E.A."/>
            <person name="Baroni T.J."/>
            <person name="Aanen D.K."/>
        </authorList>
    </citation>
    <scope>NUCLEOTIDE SEQUENCE</scope>
    <source>
        <strain evidence="2">AP01</strain>
        <tissue evidence="2">Mycelium</tissue>
    </source>
</reference>
<evidence type="ECO:0000313" key="3">
    <source>
        <dbReference type="Proteomes" id="UP000775547"/>
    </source>
</evidence>
<keyword evidence="3" id="KW-1185">Reference proteome</keyword>
<dbReference type="InterPro" id="IPR011990">
    <property type="entry name" value="TPR-like_helical_dom_sf"/>
</dbReference>
<evidence type="ECO:0000256" key="1">
    <source>
        <dbReference type="SAM" id="MobiDB-lite"/>
    </source>
</evidence>
<evidence type="ECO:0000313" key="2">
    <source>
        <dbReference type="EMBL" id="KAG5641413.1"/>
    </source>
</evidence>
<proteinExistence type="predicted"/>
<dbReference type="InterPro" id="IPR019412">
    <property type="entry name" value="IML2/TPR_39"/>
</dbReference>
<feature type="region of interest" description="Disordered" evidence="1">
    <location>
        <begin position="227"/>
        <end position="252"/>
    </location>
</feature>
<feature type="region of interest" description="Disordered" evidence="1">
    <location>
        <begin position="167"/>
        <end position="207"/>
    </location>
</feature>
<accession>A0A9P7K8R4</accession>
<dbReference type="GO" id="GO:0005829">
    <property type="term" value="C:cytosol"/>
    <property type="evidence" value="ECO:0007669"/>
    <property type="project" value="TreeGrafter"/>
</dbReference>
<protein>
    <recommendedName>
        <fullName evidence="4">Mitochondrial outer membrane protein IML2</fullName>
    </recommendedName>
</protein>
<dbReference type="Pfam" id="PF10300">
    <property type="entry name" value="Iml2-TPR_39"/>
    <property type="match status" value="2"/>
</dbReference>
<reference evidence="2" key="1">
    <citation type="submission" date="2020-07" db="EMBL/GenBank/DDBJ databases">
        <authorList>
            <person name="Nieuwenhuis M."/>
            <person name="Van De Peppel L.J.J."/>
        </authorList>
    </citation>
    <scope>NUCLEOTIDE SEQUENCE</scope>
    <source>
        <strain evidence="2">AP01</strain>
        <tissue evidence="2">Mycelium</tissue>
    </source>
</reference>
<dbReference type="EMBL" id="JABCKV010000317">
    <property type="protein sequence ID" value="KAG5641413.1"/>
    <property type="molecule type" value="Genomic_DNA"/>
</dbReference>
<dbReference type="Proteomes" id="UP000775547">
    <property type="component" value="Unassembled WGS sequence"/>
</dbReference>